<evidence type="ECO:0000313" key="2">
    <source>
        <dbReference type="EnsemblPlants" id="Solyc03g081335.1.1"/>
    </source>
</evidence>
<dbReference type="InParanoid" id="A0A3Q7FK91"/>
<proteinExistence type="predicted"/>
<dbReference type="AlphaFoldDB" id="A0A3Q7FK91"/>
<keyword evidence="3" id="KW-1185">Reference proteome</keyword>
<sequence>MPLLVFSVTVFRELILENRCWQWVFNVHIKFETHLSTVKPYPLDLSRVVYFDVHGKDFIEDKGFMLHILMSVLCIDQILLHYIVVNIDSVNKASCKNCSPLKRKRNMVHDVLTSLGEAEDHKALSASGSLGGGGGLGTRRLEVPTEGGCGVEGLGSGRGICRGKGSFTIYMVKN</sequence>
<protein>
    <submittedName>
        <fullName evidence="2">Uncharacterized protein</fullName>
    </submittedName>
</protein>
<dbReference type="EnsemblPlants" id="Solyc03g081335.1.1">
    <property type="protein sequence ID" value="Solyc03g081335.1.1"/>
    <property type="gene ID" value="Solyc03g081335.1"/>
</dbReference>
<reference evidence="2" key="2">
    <citation type="submission" date="2019-01" db="UniProtKB">
        <authorList>
            <consortium name="EnsemblPlants"/>
        </authorList>
    </citation>
    <scope>IDENTIFICATION</scope>
    <source>
        <strain evidence="2">cv. Heinz 1706</strain>
    </source>
</reference>
<organism evidence="2">
    <name type="scientific">Solanum lycopersicum</name>
    <name type="common">Tomato</name>
    <name type="synonym">Lycopersicon esculentum</name>
    <dbReference type="NCBI Taxonomy" id="4081"/>
    <lineage>
        <taxon>Eukaryota</taxon>
        <taxon>Viridiplantae</taxon>
        <taxon>Streptophyta</taxon>
        <taxon>Embryophyta</taxon>
        <taxon>Tracheophyta</taxon>
        <taxon>Spermatophyta</taxon>
        <taxon>Magnoliopsida</taxon>
        <taxon>eudicotyledons</taxon>
        <taxon>Gunneridae</taxon>
        <taxon>Pentapetalae</taxon>
        <taxon>asterids</taxon>
        <taxon>lamiids</taxon>
        <taxon>Solanales</taxon>
        <taxon>Solanaceae</taxon>
        <taxon>Solanoideae</taxon>
        <taxon>Solaneae</taxon>
        <taxon>Solanum</taxon>
        <taxon>Solanum subgen. Lycopersicon</taxon>
    </lineage>
</organism>
<keyword evidence="1" id="KW-1133">Transmembrane helix</keyword>
<dbReference type="Gramene" id="Solyc03g081335.1.1">
    <property type="protein sequence ID" value="Solyc03g081335.1.1"/>
    <property type="gene ID" value="Solyc03g081335.1"/>
</dbReference>
<keyword evidence="1" id="KW-0472">Membrane</keyword>
<name>A0A3Q7FK91_SOLLC</name>
<evidence type="ECO:0000313" key="3">
    <source>
        <dbReference type="Proteomes" id="UP000004994"/>
    </source>
</evidence>
<dbReference type="Proteomes" id="UP000004994">
    <property type="component" value="Chromosome 3"/>
</dbReference>
<feature type="transmembrane region" description="Helical" evidence="1">
    <location>
        <begin position="64"/>
        <end position="84"/>
    </location>
</feature>
<accession>A0A3Q7FK91</accession>
<reference evidence="2" key="1">
    <citation type="journal article" date="2012" name="Nature">
        <title>The tomato genome sequence provides insights into fleshy fruit evolution.</title>
        <authorList>
            <consortium name="Tomato Genome Consortium"/>
        </authorList>
    </citation>
    <scope>NUCLEOTIDE SEQUENCE [LARGE SCALE GENOMIC DNA]</scope>
    <source>
        <strain evidence="2">cv. Heinz 1706</strain>
    </source>
</reference>
<keyword evidence="1" id="KW-0812">Transmembrane</keyword>
<evidence type="ECO:0000256" key="1">
    <source>
        <dbReference type="SAM" id="Phobius"/>
    </source>
</evidence>